<dbReference type="Pfam" id="PF13781">
    <property type="entry name" value="DoxX_3"/>
    <property type="match status" value="1"/>
</dbReference>
<dbReference type="PANTHER" id="PTHR12126:SF11">
    <property type="entry name" value="NADH DEHYDROGENASE [UBIQUINONE] 1 ALPHA SUBCOMPLEX SUBUNIT 9, MITOCHONDRIAL"/>
    <property type="match status" value="1"/>
</dbReference>
<dbReference type="InterPro" id="IPR036291">
    <property type="entry name" value="NAD(P)-bd_dom_sf"/>
</dbReference>
<sequence>MRILLLGAGGFIGRHIMSELIAHGHDVIAVVRRDAGLSGAFPNARFRSMDLAAAIDPSAWTEPLRGVDIVINAAGVLRGSDMVPVHVAMPGALHEAALAAGVRRVVLISAISARPDVDTDYAQSKLEGEAALKASGVPWTILRPSLVYGDGSYGGTSLLRGMAGLPWRIPLPSRGDFPFTPIHAADLARSVRQICEDAAFTGQILEPVGPETLSLADLLARYRAWLGFGQARFLHIPIPAMRLFGRIGDVMSSGPVSTNSLVQLMAGNAGSSADFAKAMGWMPRSLGKALAARPAEVQDRWHARLFFLAPAIKAVLVFLWLASALLGFVYGRAATEALAVAAGLAGSWVSPLQMGSSLLDLAVAALLLFDKNRRFITLAQLVVVAGYTIMIGTLLPHLWADPFGALLKNIPILALILVHGVIGDRR</sequence>
<feature type="transmembrane region" description="Helical" evidence="1">
    <location>
        <begin position="305"/>
        <end position="330"/>
    </location>
</feature>
<dbReference type="RefSeq" id="WP_200971852.1">
    <property type="nucleotide sequence ID" value="NZ_CP065592.1"/>
</dbReference>
<feature type="transmembrane region" description="Helical" evidence="1">
    <location>
        <begin position="405"/>
        <end position="422"/>
    </location>
</feature>
<dbReference type="InterPro" id="IPR025695">
    <property type="entry name" value="DoxX-like"/>
</dbReference>
<evidence type="ECO:0000313" key="4">
    <source>
        <dbReference type="Proteomes" id="UP000594873"/>
    </source>
</evidence>
<gene>
    <name evidence="3" type="ORF">IC614_00720</name>
</gene>
<dbReference type="EMBL" id="CP065592">
    <property type="protein sequence ID" value="QPQ55177.1"/>
    <property type="molecule type" value="Genomic_DNA"/>
</dbReference>
<protein>
    <submittedName>
        <fullName evidence="3">SDR family oxidoreductase</fullName>
    </submittedName>
</protein>
<keyword evidence="1" id="KW-1133">Transmembrane helix</keyword>
<dbReference type="InterPro" id="IPR016040">
    <property type="entry name" value="NAD(P)-bd_dom"/>
</dbReference>
<keyword evidence="4" id="KW-1185">Reference proteome</keyword>
<dbReference type="Proteomes" id="UP000594873">
    <property type="component" value="Chromosome"/>
</dbReference>
<feature type="domain" description="NAD(P)-binding" evidence="2">
    <location>
        <begin position="7"/>
        <end position="148"/>
    </location>
</feature>
<evidence type="ECO:0000256" key="1">
    <source>
        <dbReference type="SAM" id="Phobius"/>
    </source>
</evidence>
<evidence type="ECO:0000259" key="2">
    <source>
        <dbReference type="Pfam" id="PF13460"/>
    </source>
</evidence>
<dbReference type="AlphaFoldDB" id="A0A7T2LMK1"/>
<proteinExistence type="predicted"/>
<keyword evidence="1" id="KW-0812">Transmembrane</keyword>
<dbReference type="Gene3D" id="3.40.50.720">
    <property type="entry name" value="NAD(P)-binding Rossmann-like Domain"/>
    <property type="match status" value="1"/>
</dbReference>
<feature type="transmembrane region" description="Helical" evidence="1">
    <location>
        <begin position="381"/>
        <end position="399"/>
    </location>
</feature>
<dbReference type="PANTHER" id="PTHR12126">
    <property type="entry name" value="NADH-UBIQUINONE OXIDOREDUCTASE 39 KDA SUBUNIT-RELATED"/>
    <property type="match status" value="1"/>
</dbReference>
<reference evidence="3 4" key="1">
    <citation type="submission" date="2020-11" db="EMBL/GenBank/DDBJ databases">
        <title>Genome seq and assembly of Sphingosinicella sp.</title>
        <authorList>
            <person name="Chhetri G."/>
        </authorList>
    </citation>
    <scope>NUCLEOTIDE SEQUENCE [LARGE SCALE GENOMIC DNA]</scope>
    <source>
        <strain evidence="3 4">UDD2</strain>
    </source>
</reference>
<keyword evidence="1" id="KW-0472">Membrane</keyword>
<evidence type="ECO:0000313" key="3">
    <source>
        <dbReference type="EMBL" id="QPQ55177.1"/>
    </source>
</evidence>
<dbReference type="GO" id="GO:0044877">
    <property type="term" value="F:protein-containing complex binding"/>
    <property type="evidence" value="ECO:0007669"/>
    <property type="project" value="TreeGrafter"/>
</dbReference>
<name>A0A7T2LMK1_9SPHN</name>
<dbReference type="Pfam" id="PF13460">
    <property type="entry name" value="NAD_binding_10"/>
    <property type="match status" value="1"/>
</dbReference>
<dbReference type="SUPFAM" id="SSF51735">
    <property type="entry name" value="NAD(P)-binding Rossmann-fold domains"/>
    <property type="match status" value="1"/>
</dbReference>
<dbReference type="KEGG" id="sflv:IC614_00720"/>
<organism evidence="3 4">
    <name type="scientific">Allosphingosinicella flava</name>
    <dbReference type="NCBI Taxonomy" id="2771430"/>
    <lineage>
        <taxon>Bacteria</taxon>
        <taxon>Pseudomonadati</taxon>
        <taxon>Pseudomonadota</taxon>
        <taxon>Alphaproteobacteria</taxon>
        <taxon>Sphingomonadales</taxon>
        <taxon>Sphingomonadaceae</taxon>
        <taxon>Allosphingosinicella</taxon>
    </lineage>
</organism>
<dbReference type="InterPro" id="IPR051207">
    <property type="entry name" value="ComplexI_NDUFA9_subunit"/>
</dbReference>
<accession>A0A7T2LMK1</accession>